<sequence>MAQQRQVPSKYQLVPVFKKNDLALANIKIDITIPHYPQASKILGEILRRHPLCFALTASALVPWIYIEQVWHTLKLDDSKEKFMFFIDEKDEKKGTRNEDSGVVVNEGDEVDKELQGISIKEYEAQQAMKKVDEHLMDEDIEKLVEGEEIDVDRFANDMMNSQEDLGTRIDPGSHKENLETKKVVDYMSIDEEVKEESAEEKIQEFTASKPTSSLSKHKINCSKHIKGVIARMSKRYGCMFCHMKKSFMTRKDIDAIGKTVQKTPKVKEKQEKNKIETKLDKNGKRGKAHQFQEDPPEVPMADNRTMAQLLHAPTEGYEDAIVIPEIAATNFELKHGLINLVQNKQFFGHDKEDPHAHIRYFNKITSTMRVPNIPNSMIKLMLFSFSLEGAARIWLEKEPPRSILTWDDLVSKFINQALLLDKKNQSSAPALSLTPPLVKAVESNCVTYGGTHSYQNYPATSGNVYRDNIQEYVSQAAVANYN</sequence>
<dbReference type="EMBL" id="BKCJ010002875">
    <property type="protein sequence ID" value="GEU51491.1"/>
    <property type="molecule type" value="Genomic_DNA"/>
</dbReference>
<comment type="caution">
    <text evidence="1">The sequence shown here is derived from an EMBL/GenBank/DDBJ whole genome shotgun (WGS) entry which is preliminary data.</text>
</comment>
<accession>A0A6L2KPP5</accession>
<keyword evidence="1" id="KW-0808">Transferase</keyword>
<keyword evidence="1" id="KW-0548">Nucleotidyltransferase</keyword>
<dbReference type="AlphaFoldDB" id="A0A6L2KPP5"/>
<protein>
    <submittedName>
        <fullName evidence="1">Reverse transcriptase domain-containing protein</fullName>
    </submittedName>
</protein>
<name>A0A6L2KPP5_TANCI</name>
<organism evidence="1">
    <name type="scientific">Tanacetum cinerariifolium</name>
    <name type="common">Dalmatian daisy</name>
    <name type="synonym">Chrysanthemum cinerariifolium</name>
    <dbReference type="NCBI Taxonomy" id="118510"/>
    <lineage>
        <taxon>Eukaryota</taxon>
        <taxon>Viridiplantae</taxon>
        <taxon>Streptophyta</taxon>
        <taxon>Embryophyta</taxon>
        <taxon>Tracheophyta</taxon>
        <taxon>Spermatophyta</taxon>
        <taxon>Magnoliopsida</taxon>
        <taxon>eudicotyledons</taxon>
        <taxon>Gunneridae</taxon>
        <taxon>Pentapetalae</taxon>
        <taxon>asterids</taxon>
        <taxon>campanulids</taxon>
        <taxon>Asterales</taxon>
        <taxon>Asteraceae</taxon>
        <taxon>Asteroideae</taxon>
        <taxon>Anthemideae</taxon>
        <taxon>Anthemidinae</taxon>
        <taxon>Tanacetum</taxon>
    </lineage>
</organism>
<dbReference type="PANTHER" id="PTHR33223">
    <property type="entry name" value="CCHC-TYPE DOMAIN-CONTAINING PROTEIN"/>
    <property type="match status" value="1"/>
</dbReference>
<dbReference type="GO" id="GO:0003964">
    <property type="term" value="F:RNA-directed DNA polymerase activity"/>
    <property type="evidence" value="ECO:0007669"/>
    <property type="project" value="UniProtKB-KW"/>
</dbReference>
<reference evidence="1" key="1">
    <citation type="journal article" date="2019" name="Sci. Rep.">
        <title>Draft genome of Tanacetum cinerariifolium, the natural source of mosquito coil.</title>
        <authorList>
            <person name="Yamashiro T."/>
            <person name="Shiraishi A."/>
            <person name="Satake H."/>
            <person name="Nakayama K."/>
        </authorList>
    </citation>
    <scope>NUCLEOTIDE SEQUENCE</scope>
</reference>
<dbReference type="PANTHER" id="PTHR33223:SF11">
    <property type="entry name" value="ELEMENT PROTEIN, PUTATIVE-RELATED"/>
    <property type="match status" value="1"/>
</dbReference>
<keyword evidence="1" id="KW-0695">RNA-directed DNA polymerase</keyword>
<proteinExistence type="predicted"/>
<evidence type="ECO:0000313" key="1">
    <source>
        <dbReference type="EMBL" id="GEU51491.1"/>
    </source>
</evidence>
<gene>
    <name evidence="1" type="ORF">Tci_023469</name>
</gene>